<reference evidence="4" key="1">
    <citation type="journal article" date="2019" name="Int. J. Syst. Evol. Microbiol.">
        <title>The Global Catalogue of Microorganisms (GCM) 10K type strain sequencing project: providing services to taxonomists for standard genome sequencing and annotation.</title>
        <authorList>
            <consortium name="The Broad Institute Genomics Platform"/>
            <consortium name="The Broad Institute Genome Sequencing Center for Infectious Disease"/>
            <person name="Wu L."/>
            <person name="Ma J."/>
        </authorList>
    </citation>
    <scope>NUCLEOTIDE SEQUENCE [LARGE SCALE GENOMIC DNA]</scope>
    <source>
        <strain evidence="4">JCM 6833</strain>
    </source>
</reference>
<evidence type="ECO:0000256" key="2">
    <source>
        <dbReference type="SAM" id="SignalP"/>
    </source>
</evidence>
<protein>
    <recommendedName>
        <fullName evidence="5">SH3 domain-containing protein</fullName>
    </recommendedName>
</protein>
<feature type="region of interest" description="Disordered" evidence="1">
    <location>
        <begin position="145"/>
        <end position="166"/>
    </location>
</feature>
<gene>
    <name evidence="3" type="ORF">GCM10010411_78530</name>
</gene>
<evidence type="ECO:0008006" key="5">
    <source>
        <dbReference type="Google" id="ProtNLM"/>
    </source>
</evidence>
<evidence type="ECO:0000313" key="4">
    <source>
        <dbReference type="Proteomes" id="UP001501509"/>
    </source>
</evidence>
<proteinExistence type="predicted"/>
<evidence type="ECO:0000256" key="1">
    <source>
        <dbReference type="SAM" id="MobiDB-lite"/>
    </source>
</evidence>
<feature type="chain" id="PRO_5046534001" description="SH3 domain-containing protein" evidence="2">
    <location>
        <begin position="26"/>
        <end position="166"/>
    </location>
</feature>
<name>A0ABP6D0I8_9ACTN</name>
<dbReference type="Proteomes" id="UP001501509">
    <property type="component" value="Unassembled WGS sequence"/>
</dbReference>
<keyword evidence="2" id="KW-0732">Signal</keyword>
<organism evidence="3 4">
    <name type="scientific">Actinomadura fulvescens</name>
    <dbReference type="NCBI Taxonomy" id="46160"/>
    <lineage>
        <taxon>Bacteria</taxon>
        <taxon>Bacillati</taxon>
        <taxon>Actinomycetota</taxon>
        <taxon>Actinomycetes</taxon>
        <taxon>Streptosporangiales</taxon>
        <taxon>Thermomonosporaceae</taxon>
        <taxon>Actinomadura</taxon>
    </lineage>
</organism>
<evidence type="ECO:0000313" key="3">
    <source>
        <dbReference type="EMBL" id="GAA2629275.1"/>
    </source>
</evidence>
<dbReference type="EMBL" id="BAAATD010000014">
    <property type="protein sequence ID" value="GAA2629275.1"/>
    <property type="molecule type" value="Genomic_DNA"/>
</dbReference>
<accession>A0ABP6D0I8</accession>
<feature type="compositionally biased region" description="Basic and acidic residues" evidence="1">
    <location>
        <begin position="148"/>
        <end position="166"/>
    </location>
</feature>
<feature type="signal peptide" evidence="2">
    <location>
        <begin position="1"/>
        <end position="25"/>
    </location>
</feature>
<keyword evidence="4" id="KW-1185">Reference proteome</keyword>
<comment type="caution">
    <text evidence="3">The sequence shown here is derived from an EMBL/GenBank/DDBJ whole genome shotgun (WGS) entry which is preliminary data.</text>
</comment>
<sequence length="166" mass="18073">MRATSFAVAGLLATTTVAAAQAAQAAPTVPERSVDRAPRQVAVDRVVIGVATAPRWLVRVQAGAWANPHLRVRSHPGWPGGQPGDVIGAIRYPHSENAVCQIYDGAELHVWGRKSSTWVKLDRSSPSWVWDGGLVEHEPARPCCPRAGRSDADCEEKKRDNKEVRR</sequence>